<dbReference type="PROSITE" id="PS51257">
    <property type="entry name" value="PROKAR_LIPOPROTEIN"/>
    <property type="match status" value="1"/>
</dbReference>
<gene>
    <name evidence="2" type="ORF">BU16DRAFT_565098</name>
</gene>
<sequence length="133" mass="13354">MRFSTIILPVSAVLGLATAQSCSGGTEPTYSDCVAASNLIDTSSTYEAGAVVSYGGCAATVEDSSLGGKEFQVLAVSIISACGTSGSAQSGDSVVSVAPAGAKIRRDLDDVKNIGDKLNGGDKRAVRSAKFRA</sequence>
<protein>
    <submittedName>
        <fullName evidence="2">Uncharacterized protein</fullName>
    </submittedName>
</protein>
<evidence type="ECO:0000256" key="1">
    <source>
        <dbReference type="SAM" id="SignalP"/>
    </source>
</evidence>
<dbReference type="AlphaFoldDB" id="A0A6A6QH60"/>
<organism evidence="2 3">
    <name type="scientific">Lophium mytilinum</name>
    <dbReference type="NCBI Taxonomy" id="390894"/>
    <lineage>
        <taxon>Eukaryota</taxon>
        <taxon>Fungi</taxon>
        <taxon>Dikarya</taxon>
        <taxon>Ascomycota</taxon>
        <taxon>Pezizomycotina</taxon>
        <taxon>Dothideomycetes</taxon>
        <taxon>Pleosporomycetidae</taxon>
        <taxon>Mytilinidiales</taxon>
        <taxon>Mytilinidiaceae</taxon>
        <taxon>Lophium</taxon>
    </lineage>
</organism>
<evidence type="ECO:0000313" key="3">
    <source>
        <dbReference type="Proteomes" id="UP000799750"/>
    </source>
</evidence>
<keyword evidence="1" id="KW-0732">Signal</keyword>
<dbReference type="EMBL" id="MU004195">
    <property type="protein sequence ID" value="KAF2491394.1"/>
    <property type="molecule type" value="Genomic_DNA"/>
</dbReference>
<feature type="chain" id="PRO_5025332675" evidence="1">
    <location>
        <begin position="20"/>
        <end position="133"/>
    </location>
</feature>
<name>A0A6A6QH60_9PEZI</name>
<accession>A0A6A6QH60</accession>
<keyword evidence="3" id="KW-1185">Reference proteome</keyword>
<dbReference type="Proteomes" id="UP000799750">
    <property type="component" value="Unassembled WGS sequence"/>
</dbReference>
<evidence type="ECO:0000313" key="2">
    <source>
        <dbReference type="EMBL" id="KAF2491394.1"/>
    </source>
</evidence>
<feature type="signal peptide" evidence="1">
    <location>
        <begin position="1"/>
        <end position="19"/>
    </location>
</feature>
<proteinExistence type="predicted"/>
<reference evidence="2" key="1">
    <citation type="journal article" date="2020" name="Stud. Mycol.">
        <title>101 Dothideomycetes genomes: a test case for predicting lifestyles and emergence of pathogens.</title>
        <authorList>
            <person name="Haridas S."/>
            <person name="Albert R."/>
            <person name="Binder M."/>
            <person name="Bloem J."/>
            <person name="Labutti K."/>
            <person name="Salamov A."/>
            <person name="Andreopoulos B."/>
            <person name="Baker S."/>
            <person name="Barry K."/>
            <person name="Bills G."/>
            <person name="Bluhm B."/>
            <person name="Cannon C."/>
            <person name="Castanera R."/>
            <person name="Culley D."/>
            <person name="Daum C."/>
            <person name="Ezra D."/>
            <person name="Gonzalez J."/>
            <person name="Henrissat B."/>
            <person name="Kuo A."/>
            <person name="Liang C."/>
            <person name="Lipzen A."/>
            <person name="Lutzoni F."/>
            <person name="Magnuson J."/>
            <person name="Mondo S."/>
            <person name="Nolan M."/>
            <person name="Ohm R."/>
            <person name="Pangilinan J."/>
            <person name="Park H.-J."/>
            <person name="Ramirez L."/>
            <person name="Alfaro M."/>
            <person name="Sun H."/>
            <person name="Tritt A."/>
            <person name="Yoshinaga Y."/>
            <person name="Zwiers L.-H."/>
            <person name="Turgeon B."/>
            <person name="Goodwin S."/>
            <person name="Spatafora J."/>
            <person name="Crous P."/>
            <person name="Grigoriev I."/>
        </authorList>
    </citation>
    <scope>NUCLEOTIDE SEQUENCE</scope>
    <source>
        <strain evidence="2">CBS 269.34</strain>
    </source>
</reference>